<name>A0A2S2DF10_9BURK</name>
<evidence type="ECO:0000256" key="2">
    <source>
        <dbReference type="SAM" id="Phobius"/>
    </source>
</evidence>
<keyword evidence="2" id="KW-0812">Transmembrane</keyword>
<feature type="transmembrane region" description="Helical" evidence="2">
    <location>
        <begin position="9"/>
        <end position="29"/>
    </location>
</feature>
<dbReference type="EMBL" id="CP029343">
    <property type="protein sequence ID" value="AWL03953.1"/>
    <property type="molecule type" value="Genomic_DNA"/>
</dbReference>
<evidence type="ECO:0000313" key="4">
    <source>
        <dbReference type="Proteomes" id="UP000245820"/>
    </source>
</evidence>
<feature type="region of interest" description="Disordered" evidence="1">
    <location>
        <begin position="156"/>
        <end position="221"/>
    </location>
</feature>
<evidence type="ECO:0000313" key="3">
    <source>
        <dbReference type="EMBL" id="AWL03953.1"/>
    </source>
</evidence>
<dbReference type="Proteomes" id="UP000245820">
    <property type="component" value="Chromosome"/>
</dbReference>
<dbReference type="KEGG" id="mtim:DIR46_05545"/>
<dbReference type="AlphaFoldDB" id="A0A2S2DF10"/>
<proteinExistence type="predicted"/>
<protein>
    <submittedName>
        <fullName evidence="3">Type II secretion system pseudopilin PulG</fullName>
    </submittedName>
</protein>
<dbReference type="OrthoDB" id="5608857at2"/>
<keyword evidence="4" id="KW-1185">Reference proteome</keyword>
<reference evidence="3 4" key="1">
    <citation type="submission" date="2018-05" db="EMBL/GenBank/DDBJ databases">
        <title>Complete genome sequence of Massilia oculi sp. nov. CCUG 43427T (=DSM 26321T), the type strain of M. oculi, and comparison with genome sequences of other Massilia strains.</title>
        <authorList>
            <person name="Zhu B."/>
        </authorList>
    </citation>
    <scope>NUCLEOTIDE SEQUENCE [LARGE SCALE GENOMIC DNA]</scope>
    <source>
        <strain evidence="3 4">CCUG 43427</strain>
    </source>
</reference>
<keyword evidence="2" id="KW-0472">Membrane</keyword>
<feature type="compositionally biased region" description="Acidic residues" evidence="1">
    <location>
        <begin position="211"/>
        <end position="221"/>
    </location>
</feature>
<feature type="compositionally biased region" description="Pro residues" evidence="1">
    <location>
        <begin position="172"/>
        <end position="210"/>
    </location>
</feature>
<organism evidence="3 4">
    <name type="scientific">Massilia oculi</name>
    <dbReference type="NCBI Taxonomy" id="945844"/>
    <lineage>
        <taxon>Bacteria</taxon>
        <taxon>Pseudomonadati</taxon>
        <taxon>Pseudomonadota</taxon>
        <taxon>Betaproteobacteria</taxon>
        <taxon>Burkholderiales</taxon>
        <taxon>Oxalobacteraceae</taxon>
        <taxon>Telluria group</taxon>
        <taxon>Massilia</taxon>
    </lineage>
</organism>
<evidence type="ECO:0000256" key="1">
    <source>
        <dbReference type="SAM" id="MobiDB-lite"/>
    </source>
</evidence>
<gene>
    <name evidence="3" type="ORF">DIR46_05545</name>
</gene>
<sequence length="221" mass="22964">MKARGQAGFTYFGLIIFVAIIGLVGAATLKIGSLLQRAAAEEELLDIGAAFSAALDSYAAATPRGASPYPPSLAELLKDPRSPAVRRHLRKVYVDPLTGKAEWGIVYLGGGETGVVAIHSLSTARPLKVANFDSRFKGLDNKATISEWRFSAGERSLAPAVTSTQSGGPGAQPAPPVEQPAPPVEQPAPPVEQPAPPSAPAVEEPAPPEPAGEESEAVDRE</sequence>
<keyword evidence="2" id="KW-1133">Transmembrane helix</keyword>
<dbReference type="RefSeq" id="WP_109344345.1">
    <property type="nucleotide sequence ID" value="NZ_CP029343.1"/>
</dbReference>
<accession>A0A2S2DF10</accession>